<evidence type="ECO:0000313" key="1">
    <source>
        <dbReference type="EMBL" id="CAK5074508.1"/>
    </source>
</evidence>
<proteinExistence type="predicted"/>
<protein>
    <submittedName>
        <fullName evidence="1">Uncharacterized protein</fullName>
    </submittedName>
</protein>
<evidence type="ECO:0000313" key="2">
    <source>
        <dbReference type="Proteomes" id="UP001497535"/>
    </source>
</evidence>
<sequence length="50" mass="5974">MFVRVMVIDSAELIYISYYVGSATILRRVMYRTPFIFVLQCFFYFSCVDV</sequence>
<keyword evidence="2" id="KW-1185">Reference proteome</keyword>
<dbReference type="Proteomes" id="UP001497535">
    <property type="component" value="Unassembled WGS sequence"/>
</dbReference>
<organism evidence="1 2">
    <name type="scientific">Meloidogyne enterolobii</name>
    <name type="common">Root-knot nematode worm</name>
    <name type="synonym">Meloidogyne mayaguensis</name>
    <dbReference type="NCBI Taxonomy" id="390850"/>
    <lineage>
        <taxon>Eukaryota</taxon>
        <taxon>Metazoa</taxon>
        <taxon>Ecdysozoa</taxon>
        <taxon>Nematoda</taxon>
        <taxon>Chromadorea</taxon>
        <taxon>Rhabditida</taxon>
        <taxon>Tylenchina</taxon>
        <taxon>Tylenchomorpha</taxon>
        <taxon>Tylenchoidea</taxon>
        <taxon>Meloidogynidae</taxon>
        <taxon>Meloidogyninae</taxon>
        <taxon>Meloidogyne</taxon>
    </lineage>
</organism>
<accession>A0ACB0Z6L1</accession>
<name>A0ACB0Z6L1_MELEN</name>
<dbReference type="EMBL" id="CAVMJV010000026">
    <property type="protein sequence ID" value="CAK5074508.1"/>
    <property type="molecule type" value="Genomic_DNA"/>
</dbReference>
<reference evidence="1" key="1">
    <citation type="submission" date="2023-11" db="EMBL/GenBank/DDBJ databases">
        <authorList>
            <person name="Poullet M."/>
        </authorList>
    </citation>
    <scope>NUCLEOTIDE SEQUENCE</scope>
    <source>
        <strain evidence="1">E1834</strain>
    </source>
</reference>
<comment type="caution">
    <text evidence="1">The sequence shown here is derived from an EMBL/GenBank/DDBJ whole genome shotgun (WGS) entry which is preliminary data.</text>
</comment>
<gene>
    <name evidence="1" type="ORF">MENTE1834_LOCUS21262</name>
</gene>